<dbReference type="Proteomes" id="UP000316256">
    <property type="component" value="Unassembled WGS sequence"/>
</dbReference>
<comment type="caution">
    <text evidence="1">The sequence shown here is derived from an EMBL/GenBank/DDBJ whole genome shotgun (WGS) entry which is preliminary data.</text>
</comment>
<sequence length="96" mass="10773">MIQPAGFDEARPRLEEIVREITAHPGSTRNGLEIGGLDIGRVEQREDGAVYFLESDTSFGTTHGWIYAPDRKPGGQRYFMSLNNVGGSWYEFEYGT</sequence>
<organism evidence="1 2">
    <name type="scientific">Rhodococcus spelaei</name>
    <dbReference type="NCBI Taxonomy" id="2546320"/>
    <lineage>
        <taxon>Bacteria</taxon>
        <taxon>Bacillati</taxon>
        <taxon>Actinomycetota</taxon>
        <taxon>Actinomycetes</taxon>
        <taxon>Mycobacteriales</taxon>
        <taxon>Nocardiaceae</taxon>
        <taxon>Rhodococcus</taxon>
    </lineage>
</organism>
<proteinExistence type="predicted"/>
<accession>A0A541B828</accession>
<reference evidence="1 2" key="1">
    <citation type="submission" date="2019-06" db="EMBL/GenBank/DDBJ databases">
        <title>Rhodococcus spaelei sp. nov., isolated from a cave.</title>
        <authorList>
            <person name="Lee S.D."/>
        </authorList>
    </citation>
    <scope>NUCLEOTIDE SEQUENCE [LARGE SCALE GENOMIC DNA]</scope>
    <source>
        <strain evidence="1 2">C9-5</strain>
    </source>
</reference>
<evidence type="ECO:0000313" key="2">
    <source>
        <dbReference type="Proteomes" id="UP000316256"/>
    </source>
</evidence>
<dbReference type="EMBL" id="VIGH01000006">
    <property type="protein sequence ID" value="TQF68450.1"/>
    <property type="molecule type" value="Genomic_DNA"/>
</dbReference>
<dbReference type="RefSeq" id="WP_142100762.1">
    <property type="nucleotide sequence ID" value="NZ_VIGH01000006.1"/>
</dbReference>
<name>A0A541B828_9NOCA</name>
<protein>
    <submittedName>
        <fullName evidence="1">Uncharacterized protein</fullName>
    </submittedName>
</protein>
<gene>
    <name evidence="1" type="ORF">FK531_15375</name>
</gene>
<dbReference type="OrthoDB" id="3692290at2"/>
<dbReference type="AlphaFoldDB" id="A0A541B828"/>
<keyword evidence="2" id="KW-1185">Reference proteome</keyword>
<evidence type="ECO:0000313" key="1">
    <source>
        <dbReference type="EMBL" id="TQF68450.1"/>
    </source>
</evidence>